<dbReference type="KEGG" id="rul:UC8_21360"/>
<reference evidence="2 3" key="1">
    <citation type="submission" date="2019-08" db="EMBL/GenBank/DDBJ databases">
        <title>Deep-cultivation of Planctomycetes and their phenomic and genomic characterization uncovers novel biology.</title>
        <authorList>
            <person name="Wiegand S."/>
            <person name="Jogler M."/>
            <person name="Boedeker C."/>
            <person name="Pinto D."/>
            <person name="Vollmers J."/>
            <person name="Rivas-Marin E."/>
            <person name="Kohn T."/>
            <person name="Peeters S.H."/>
            <person name="Heuer A."/>
            <person name="Rast P."/>
            <person name="Oberbeckmann S."/>
            <person name="Bunk B."/>
            <person name="Jeske O."/>
            <person name="Meyerdierks A."/>
            <person name="Storesund J.E."/>
            <person name="Kallscheuer N."/>
            <person name="Luecker S."/>
            <person name="Lage O.M."/>
            <person name="Pohl T."/>
            <person name="Merkel B.J."/>
            <person name="Hornburger P."/>
            <person name="Mueller R.-W."/>
            <person name="Bruemmer F."/>
            <person name="Labrenz M."/>
            <person name="Spormann A.M."/>
            <person name="Op den Camp H."/>
            <person name="Overmann J."/>
            <person name="Amann R."/>
            <person name="Jetten M.S.M."/>
            <person name="Mascher T."/>
            <person name="Medema M.H."/>
            <person name="Devos D.P."/>
            <person name="Kaster A.-K."/>
            <person name="Ovreas L."/>
            <person name="Rohde M."/>
            <person name="Galperin M.Y."/>
            <person name="Jogler C."/>
        </authorList>
    </citation>
    <scope>NUCLEOTIDE SEQUENCE [LARGE SCALE GENOMIC DNA]</scope>
    <source>
        <strain evidence="2 3">UC8</strain>
    </source>
</reference>
<evidence type="ECO:0008006" key="4">
    <source>
        <dbReference type="Google" id="ProtNLM"/>
    </source>
</evidence>
<dbReference type="RefSeq" id="WP_068141232.1">
    <property type="nucleotide sequence ID" value="NZ_CP042914.1"/>
</dbReference>
<proteinExistence type="predicted"/>
<feature type="region of interest" description="Disordered" evidence="1">
    <location>
        <begin position="1"/>
        <end position="29"/>
    </location>
</feature>
<dbReference type="AlphaFoldDB" id="A0A5B9QR47"/>
<keyword evidence="3" id="KW-1185">Reference proteome</keyword>
<dbReference type="Proteomes" id="UP000325286">
    <property type="component" value="Chromosome"/>
</dbReference>
<evidence type="ECO:0000256" key="1">
    <source>
        <dbReference type="SAM" id="MobiDB-lite"/>
    </source>
</evidence>
<dbReference type="InterPro" id="IPR021857">
    <property type="entry name" value="DUF3467"/>
</dbReference>
<gene>
    <name evidence="2" type="ORF">UC8_21360</name>
</gene>
<feature type="compositionally biased region" description="Basic and acidic residues" evidence="1">
    <location>
        <begin position="1"/>
        <end position="10"/>
    </location>
</feature>
<organism evidence="2 3">
    <name type="scientific">Roseimaritima ulvae</name>
    <dbReference type="NCBI Taxonomy" id="980254"/>
    <lineage>
        <taxon>Bacteria</taxon>
        <taxon>Pseudomonadati</taxon>
        <taxon>Planctomycetota</taxon>
        <taxon>Planctomycetia</taxon>
        <taxon>Pirellulales</taxon>
        <taxon>Pirellulaceae</taxon>
        <taxon>Roseimaritima</taxon>
    </lineage>
</organism>
<feature type="region of interest" description="Disordered" evidence="1">
    <location>
        <begin position="114"/>
        <end position="133"/>
    </location>
</feature>
<accession>A0A5B9QR47</accession>
<evidence type="ECO:0000313" key="2">
    <source>
        <dbReference type="EMBL" id="QEG40130.1"/>
    </source>
</evidence>
<dbReference type="Pfam" id="PF11950">
    <property type="entry name" value="DUF3467"/>
    <property type="match status" value="1"/>
</dbReference>
<dbReference type="EMBL" id="CP042914">
    <property type="protein sequence ID" value="QEG40130.1"/>
    <property type="molecule type" value="Genomic_DNA"/>
</dbReference>
<dbReference type="OrthoDB" id="277953at2"/>
<evidence type="ECO:0000313" key="3">
    <source>
        <dbReference type="Proteomes" id="UP000325286"/>
    </source>
</evidence>
<feature type="compositionally biased region" description="Low complexity" evidence="1">
    <location>
        <begin position="18"/>
        <end position="29"/>
    </location>
</feature>
<protein>
    <recommendedName>
        <fullName evidence="4">DUF3467 domain-containing protein</fullName>
    </recommendedName>
</protein>
<name>A0A5B9QR47_9BACT</name>
<sequence>MADTESKPEAPKAPATPPAAQAQTQQPVQVQVNDDKAQATYANFCRVTGSPEELIVDFGLNPQPVGVPKDPIQVKQRIIVNFYTAKRLLAALQMSVARHEAVFGVLETDINKRVRPQAGGQGGQAAQGEQKRS</sequence>